<evidence type="ECO:0000256" key="7">
    <source>
        <dbReference type="ARBA" id="ARBA00022777"/>
    </source>
</evidence>
<dbReference type="Gene3D" id="3.30.565.10">
    <property type="entry name" value="Histidine kinase-like ATPase, C-terminal domain"/>
    <property type="match status" value="1"/>
</dbReference>
<keyword evidence="7 13" id="KW-0418">Kinase</keyword>
<keyword evidence="6 11" id="KW-0812">Transmembrane</keyword>
<dbReference type="InterPro" id="IPR003661">
    <property type="entry name" value="HisK_dim/P_dom"/>
</dbReference>
<dbReference type="SUPFAM" id="SSF47384">
    <property type="entry name" value="Homodimeric domain of signal transducing histidine kinase"/>
    <property type="match status" value="1"/>
</dbReference>
<dbReference type="InterPro" id="IPR004358">
    <property type="entry name" value="Sig_transdc_His_kin-like_C"/>
</dbReference>
<dbReference type="CDD" id="cd00075">
    <property type="entry name" value="HATPase"/>
    <property type="match status" value="1"/>
</dbReference>
<evidence type="ECO:0000256" key="4">
    <source>
        <dbReference type="ARBA" id="ARBA00022553"/>
    </source>
</evidence>
<dbReference type="GO" id="GO:0005886">
    <property type="term" value="C:plasma membrane"/>
    <property type="evidence" value="ECO:0007669"/>
    <property type="project" value="TreeGrafter"/>
</dbReference>
<keyword evidence="8 11" id="KW-1133">Transmembrane helix</keyword>
<dbReference type="SMART" id="SM00387">
    <property type="entry name" value="HATPase_c"/>
    <property type="match status" value="1"/>
</dbReference>
<dbReference type="InterPro" id="IPR005467">
    <property type="entry name" value="His_kinase_dom"/>
</dbReference>
<dbReference type="PANTHER" id="PTHR45436:SF15">
    <property type="entry name" value="SENSOR HISTIDINE KINASE CUSS"/>
    <property type="match status" value="1"/>
</dbReference>
<keyword evidence="5" id="KW-0808">Transferase</keyword>
<dbReference type="EMBL" id="CP061035">
    <property type="protein sequence ID" value="QQV77406.1"/>
    <property type="molecule type" value="Genomic_DNA"/>
</dbReference>
<organism evidence="13 14">
    <name type="scientific">Sphingomonas aliaeris</name>
    <dbReference type="NCBI Taxonomy" id="2759526"/>
    <lineage>
        <taxon>Bacteria</taxon>
        <taxon>Pseudomonadati</taxon>
        <taxon>Pseudomonadota</taxon>
        <taxon>Alphaproteobacteria</taxon>
        <taxon>Sphingomonadales</taxon>
        <taxon>Sphingomonadaceae</taxon>
        <taxon>Sphingomonas</taxon>
    </lineage>
</organism>
<evidence type="ECO:0000256" key="1">
    <source>
        <dbReference type="ARBA" id="ARBA00000085"/>
    </source>
</evidence>
<dbReference type="EC" id="2.7.13.3" evidence="3"/>
<sequence length="477" mass="52902">MRVLQVIRSSIVAQVVLLTTALLLLAALLAIRVERLSRVSPVVLEAGYDMLAIQLIGHAHRGGFDQRAFLASDVVRRTIERNPDLRYFIRDNGHTGGNIQPLDTLEGELRRLRVRSAGLDGLEICQLSSLRRPATRQSGGRYVLYNDCGAASYYIELQNLRHVITMPSNQPNATFTAQFIDVMTGYGSALLLAVLLFAATGLLTFRAFRRVRTAVRGFDFDGGRIEMPVDRFPLEVRPLARIINAQAARVRADFDRQWLFLAAAAHELRTPLAILRVRLEALDDSPEKDDVKHDVQMLARITNQLLDLMRIQYQQQERHAFPLLGVVEEAIDDVRDEFPQHRFRLRQEGEANWRVAGGNAALLGIAVLNLLRNAASVSAPSSPVTAAIGGDGRIRIIDGGPGIPPDIRDYLFEPFVKHPPNRKGSGLGLAITKEIVVFHGGTIDASSPTGGGTVFHVDIRPALRPEDEDADRYEERV</sequence>
<gene>
    <name evidence="13" type="ORF">H5J25_00780</name>
</gene>
<comment type="catalytic activity">
    <reaction evidence="1">
        <text>ATP + protein L-histidine = ADP + protein N-phospho-L-histidine.</text>
        <dbReference type="EC" id="2.7.13.3"/>
    </reaction>
</comment>
<dbReference type="InterPro" id="IPR003594">
    <property type="entry name" value="HATPase_dom"/>
</dbReference>
<proteinExistence type="predicted"/>
<dbReference type="AlphaFoldDB" id="A0A974NUZ2"/>
<keyword evidence="14" id="KW-1185">Reference proteome</keyword>
<dbReference type="SUPFAM" id="SSF55874">
    <property type="entry name" value="ATPase domain of HSP90 chaperone/DNA topoisomerase II/histidine kinase"/>
    <property type="match status" value="1"/>
</dbReference>
<reference evidence="14" key="1">
    <citation type="submission" date="2020-09" db="EMBL/GenBank/DDBJ databases">
        <title>Sphingomonas sp., a new species isolated from pork steak.</title>
        <authorList>
            <person name="Heidler von Heilborn D."/>
        </authorList>
    </citation>
    <scope>NUCLEOTIDE SEQUENCE [LARGE SCALE GENOMIC DNA]</scope>
</reference>
<evidence type="ECO:0000256" key="6">
    <source>
        <dbReference type="ARBA" id="ARBA00022692"/>
    </source>
</evidence>
<keyword evidence="4" id="KW-0597">Phosphoprotein</keyword>
<evidence type="ECO:0000256" key="8">
    <source>
        <dbReference type="ARBA" id="ARBA00022989"/>
    </source>
</evidence>
<comment type="subcellular location">
    <subcellularLocation>
        <location evidence="2">Membrane</location>
        <topology evidence="2">Multi-pass membrane protein</topology>
    </subcellularLocation>
</comment>
<dbReference type="Pfam" id="PF02518">
    <property type="entry name" value="HATPase_c"/>
    <property type="match status" value="1"/>
</dbReference>
<protein>
    <recommendedName>
        <fullName evidence="3">histidine kinase</fullName>
        <ecNumber evidence="3">2.7.13.3</ecNumber>
    </recommendedName>
</protein>
<name>A0A974NUZ2_9SPHN</name>
<dbReference type="KEGG" id="sari:H5J25_00780"/>
<evidence type="ECO:0000256" key="11">
    <source>
        <dbReference type="SAM" id="Phobius"/>
    </source>
</evidence>
<dbReference type="InterPro" id="IPR036097">
    <property type="entry name" value="HisK_dim/P_sf"/>
</dbReference>
<dbReference type="RefSeq" id="WP_202093854.1">
    <property type="nucleotide sequence ID" value="NZ_CP061035.1"/>
</dbReference>
<feature type="domain" description="Histidine kinase" evidence="12">
    <location>
        <begin position="263"/>
        <end position="463"/>
    </location>
</feature>
<dbReference type="Proteomes" id="UP000595894">
    <property type="component" value="Chromosome"/>
</dbReference>
<evidence type="ECO:0000313" key="14">
    <source>
        <dbReference type="Proteomes" id="UP000595894"/>
    </source>
</evidence>
<evidence type="ECO:0000256" key="9">
    <source>
        <dbReference type="ARBA" id="ARBA00023012"/>
    </source>
</evidence>
<evidence type="ECO:0000313" key="13">
    <source>
        <dbReference type="EMBL" id="QQV77406.1"/>
    </source>
</evidence>
<feature type="transmembrane region" description="Helical" evidence="11">
    <location>
        <begin position="186"/>
        <end position="208"/>
    </location>
</feature>
<dbReference type="Gene3D" id="1.10.287.130">
    <property type="match status" value="1"/>
</dbReference>
<dbReference type="InterPro" id="IPR036890">
    <property type="entry name" value="HATPase_C_sf"/>
</dbReference>
<keyword evidence="10 11" id="KW-0472">Membrane</keyword>
<dbReference type="GO" id="GO:0000155">
    <property type="term" value="F:phosphorelay sensor kinase activity"/>
    <property type="evidence" value="ECO:0007669"/>
    <property type="project" value="InterPro"/>
</dbReference>
<dbReference type="PRINTS" id="PR00344">
    <property type="entry name" value="BCTRLSENSOR"/>
</dbReference>
<accession>A0A974NUZ2</accession>
<dbReference type="SMART" id="SM00388">
    <property type="entry name" value="HisKA"/>
    <property type="match status" value="1"/>
</dbReference>
<dbReference type="InterPro" id="IPR050428">
    <property type="entry name" value="TCS_sensor_his_kinase"/>
</dbReference>
<dbReference type="CDD" id="cd00082">
    <property type="entry name" value="HisKA"/>
    <property type="match status" value="1"/>
</dbReference>
<evidence type="ECO:0000256" key="2">
    <source>
        <dbReference type="ARBA" id="ARBA00004141"/>
    </source>
</evidence>
<dbReference type="PROSITE" id="PS50109">
    <property type="entry name" value="HIS_KIN"/>
    <property type="match status" value="1"/>
</dbReference>
<evidence type="ECO:0000256" key="3">
    <source>
        <dbReference type="ARBA" id="ARBA00012438"/>
    </source>
</evidence>
<evidence type="ECO:0000259" key="12">
    <source>
        <dbReference type="PROSITE" id="PS50109"/>
    </source>
</evidence>
<evidence type="ECO:0000256" key="10">
    <source>
        <dbReference type="ARBA" id="ARBA00023136"/>
    </source>
</evidence>
<dbReference type="PANTHER" id="PTHR45436">
    <property type="entry name" value="SENSOR HISTIDINE KINASE YKOH"/>
    <property type="match status" value="1"/>
</dbReference>
<dbReference type="Pfam" id="PF00512">
    <property type="entry name" value="HisKA"/>
    <property type="match status" value="1"/>
</dbReference>
<evidence type="ECO:0000256" key="5">
    <source>
        <dbReference type="ARBA" id="ARBA00022679"/>
    </source>
</evidence>
<keyword evidence="9" id="KW-0902">Two-component regulatory system</keyword>